<protein>
    <submittedName>
        <fullName evidence="6">Phosphate acetyltransferase</fullName>
    </submittedName>
</protein>
<dbReference type="RefSeq" id="WP_163967093.1">
    <property type="nucleotide sequence ID" value="NZ_JAAGNX010000003.1"/>
</dbReference>
<proteinExistence type="inferred from homology"/>
<dbReference type="PIRSF" id="PIRSF000428">
    <property type="entry name" value="P_Ac_trans"/>
    <property type="match status" value="1"/>
</dbReference>
<gene>
    <name evidence="6" type="ORF">G0Q06_13630</name>
</gene>
<dbReference type="GO" id="GO:0008959">
    <property type="term" value="F:phosphate acetyltransferase activity"/>
    <property type="evidence" value="ECO:0007669"/>
    <property type="project" value="UniProtKB-EC"/>
</dbReference>
<keyword evidence="3 6" id="KW-0808">Transferase</keyword>
<keyword evidence="7" id="KW-1185">Reference proteome</keyword>
<comment type="caution">
    <text evidence="6">The sequence shown here is derived from an EMBL/GenBank/DDBJ whole genome shotgun (WGS) entry which is preliminary data.</text>
</comment>
<dbReference type="SUPFAM" id="SSF53659">
    <property type="entry name" value="Isocitrate/Isopropylmalate dehydrogenase-like"/>
    <property type="match status" value="1"/>
</dbReference>
<evidence type="ECO:0000256" key="1">
    <source>
        <dbReference type="ARBA" id="ARBA00000705"/>
    </source>
</evidence>
<evidence type="ECO:0000259" key="5">
    <source>
        <dbReference type="Pfam" id="PF01515"/>
    </source>
</evidence>
<evidence type="ECO:0000256" key="2">
    <source>
        <dbReference type="ARBA" id="ARBA00005656"/>
    </source>
</evidence>
<dbReference type="InterPro" id="IPR002505">
    <property type="entry name" value="PTA_PTB"/>
</dbReference>
<sequence length="345" mass="37153">MSFMDSLLGKLQRHPKRVVFPEGSDPRIIQAARQFSTQKCGVPVLLGDRTEIKDRAQRLDIRLDGIRIMDPQRSDDFDMFLPMIEALPAYADLSPEEKKSLLLDRHNFAALMLVSGRADALVGGATVTTSSGLRSLFRIIPTQPTVNTASSMLVLDQENTKIGMDGLLFFADCGVIPDPSSEQLADIAVSTAEIAWHLTGENPRVAFLSFASHAKRPVHASIGKIREAVPIAEAKAAARAIPVDFEGELQLDAALDPEVAEQKGLANSEVAGTANILVFPDLNSGNIASKLLQVVAGARTYGQVIIGLQKPCAEISRGAHVYDIFGTAVITASQAINRKLLFGSQ</sequence>
<dbReference type="InterPro" id="IPR050500">
    <property type="entry name" value="Phos_Acetyltrans/Butyryltrans"/>
</dbReference>
<dbReference type="Gene3D" id="3.40.50.10750">
    <property type="entry name" value="Isocitrate/Isopropylmalate dehydrogenase-like"/>
    <property type="match status" value="1"/>
</dbReference>
<feature type="domain" description="Phosphate acetyl/butaryl transferase" evidence="5">
    <location>
        <begin position="2"/>
        <end position="332"/>
    </location>
</feature>
<comment type="catalytic activity">
    <reaction evidence="1">
        <text>acetyl-CoA + phosphate = acetyl phosphate + CoA</text>
        <dbReference type="Rhea" id="RHEA:19521"/>
        <dbReference type="ChEBI" id="CHEBI:22191"/>
        <dbReference type="ChEBI" id="CHEBI:43474"/>
        <dbReference type="ChEBI" id="CHEBI:57287"/>
        <dbReference type="ChEBI" id="CHEBI:57288"/>
        <dbReference type="EC" id="2.3.1.8"/>
    </reaction>
</comment>
<dbReference type="InterPro" id="IPR042113">
    <property type="entry name" value="P_AcTrfase_dom1"/>
</dbReference>
<dbReference type="Proteomes" id="UP000478417">
    <property type="component" value="Unassembled WGS sequence"/>
</dbReference>
<dbReference type="InterPro" id="IPR012147">
    <property type="entry name" value="P_Ac_Bu_trans"/>
</dbReference>
<keyword evidence="4" id="KW-0012">Acyltransferase</keyword>
<dbReference type="PANTHER" id="PTHR43356">
    <property type="entry name" value="PHOSPHATE ACETYLTRANSFERASE"/>
    <property type="match status" value="1"/>
</dbReference>
<organism evidence="6 7">
    <name type="scientific">Oceanipulchritudo coccoides</name>
    <dbReference type="NCBI Taxonomy" id="2706888"/>
    <lineage>
        <taxon>Bacteria</taxon>
        <taxon>Pseudomonadati</taxon>
        <taxon>Verrucomicrobiota</taxon>
        <taxon>Opitutia</taxon>
        <taxon>Puniceicoccales</taxon>
        <taxon>Oceanipulchritudinaceae</taxon>
        <taxon>Oceanipulchritudo</taxon>
    </lineage>
</organism>
<evidence type="ECO:0000256" key="4">
    <source>
        <dbReference type="ARBA" id="ARBA00023315"/>
    </source>
</evidence>
<dbReference type="AlphaFoldDB" id="A0A6B2M799"/>
<reference evidence="6 7" key="1">
    <citation type="submission" date="2020-02" db="EMBL/GenBank/DDBJ databases">
        <title>Albibacoteraceae fam. nov., the first described family within the subdivision 4 Verrucomicrobia.</title>
        <authorList>
            <person name="Xi F."/>
        </authorList>
    </citation>
    <scope>NUCLEOTIDE SEQUENCE [LARGE SCALE GENOMIC DNA]</scope>
    <source>
        <strain evidence="6 7">CK1056</strain>
    </source>
</reference>
<evidence type="ECO:0000313" key="6">
    <source>
        <dbReference type="EMBL" id="NDV63500.1"/>
    </source>
</evidence>
<accession>A0A6B2M799</accession>
<name>A0A6B2M799_9BACT</name>
<dbReference type="PANTHER" id="PTHR43356:SF3">
    <property type="entry name" value="PHOSPHATE ACETYLTRANSFERASE"/>
    <property type="match status" value="1"/>
</dbReference>
<dbReference type="Gene3D" id="3.40.50.10950">
    <property type="match status" value="1"/>
</dbReference>
<dbReference type="EMBL" id="JAAGNX010000003">
    <property type="protein sequence ID" value="NDV63500.1"/>
    <property type="molecule type" value="Genomic_DNA"/>
</dbReference>
<dbReference type="InterPro" id="IPR042112">
    <property type="entry name" value="P_AcTrfase_dom2"/>
</dbReference>
<comment type="similarity">
    <text evidence="2">Belongs to the phosphate acetyltransferase and butyryltransferase family.</text>
</comment>
<evidence type="ECO:0000313" key="7">
    <source>
        <dbReference type="Proteomes" id="UP000478417"/>
    </source>
</evidence>
<evidence type="ECO:0000256" key="3">
    <source>
        <dbReference type="ARBA" id="ARBA00022679"/>
    </source>
</evidence>
<dbReference type="Pfam" id="PF01515">
    <property type="entry name" value="PTA_PTB"/>
    <property type="match status" value="1"/>
</dbReference>